<name>A0AAF3J4P0_9BILA</name>
<evidence type="ECO:0000256" key="3">
    <source>
        <dbReference type="ARBA" id="ARBA00004613"/>
    </source>
</evidence>
<evidence type="ECO:0000259" key="20">
    <source>
        <dbReference type="PROSITE" id="PS50026"/>
    </source>
</evidence>
<evidence type="ECO:0000256" key="19">
    <source>
        <dbReference type="SAM" id="Phobius"/>
    </source>
</evidence>
<comment type="caution">
    <text evidence="17">Lacks conserved residue(s) required for the propagation of feature annotation.</text>
</comment>
<dbReference type="PROSITE" id="PS00022">
    <property type="entry name" value="EGF_1"/>
    <property type="match status" value="11"/>
</dbReference>
<evidence type="ECO:0000256" key="15">
    <source>
        <dbReference type="ARBA" id="ARBA00023157"/>
    </source>
</evidence>
<keyword evidence="8 19" id="KW-0812">Transmembrane</keyword>
<keyword evidence="18" id="KW-0768">Sushi</keyword>
<feature type="disulfide bond" evidence="17">
    <location>
        <begin position="193"/>
        <end position="202"/>
    </location>
</feature>
<feature type="disulfide bond" evidence="17">
    <location>
        <begin position="76"/>
        <end position="85"/>
    </location>
</feature>
<dbReference type="GO" id="GO:0009986">
    <property type="term" value="C:cell surface"/>
    <property type="evidence" value="ECO:0007669"/>
    <property type="project" value="TreeGrafter"/>
</dbReference>
<keyword evidence="11" id="KW-0106">Calcium</keyword>
<sequence length="1545" mass="169542">MVEGVLNNTYKKVKHDCAERPCALNATCVDLVNDFQCRCPKGFTGKRCNVKVDLCASDSCVNGLCVDTLFARQCICEPGWTGDVCDVNIDDCATEPCQNGATCHDMVNGFSCSCLNGYHGSRCQLVDDHCALQPCRNNASCTNGGPTYTCACPLGFEGVHCERNIDECATIGKCHPKGTEACVDGINSFTCQCRPGYTGQYCETHIDQCASSPCQNNGTCTDFGAIFKCVCARGWTGDRCEIESGACDLKPCKNEGRCVNIVSDYFCVCPEGVSGKDCEVAPNRCLGEPCHNGGVCGDFGSRVECSCPKQFTGAGCQFLAEPCALGTCLNNGTCTLKGNGGFKCECPAGFTGIRCETNIDECASQPCSLSATCIDQIDGFHCKCPFNVTGPNCDKAVDVDYDLHFFDPIRGASASQAIPLPTLLKAFTISLWVQFSSAESRGTVMTLYNSSAPFQSMDLSELLSVTSFGVKVNLFPEEASLQMSWPALQQINDRRWHHLVFTWNSDKGAYSLLWNAVSVYSDKGYGIGKTLKANLFVTLGEPRVPTSLMEGFSGAITRVNVWGRALDREIDVAPLVAECQGTEDLFNGLILRFADYSTLVGKVEKRARSTCGREVRNEGVQEIRVQNCPLDIFAVSSQREVNVTWEEPIFVSPNEITRIEKSFKPGTLLPHGHYHVLYVAHDNAQRSAVCSFSIRVSREHCPEVSDPVNGLQVCEAWGPNLRFKACSIECREGFAFSRPPPVFYACAADGFWRPRPDRALHFKYPQCTKSIPATRSVQLNVQYPAASLCNEAHRDALIEELKKRIDSINAKWDFCSEKAEMGGCAGVQLNVECLTGREAAARLRREQPNNSHIFHVHVEIPVKRDLVTSSANGEKTRVIEALQRDILLLGALDISSAVPHARPDLGALRLIEKFSCQRGSVTVDDLCVPCAPGSRFSAEHSECQLCPIGFYQPLNGQSECITCGAGKTTMVEGSTSGEECKDDCPPGHLFDLIVSQCRPCGFGFYQPSGGSFECSACGVGKTTLTERSTSEDECRDECPDGEHISSSGMCQPCPLGTYRTRGEHKECITCPPGTTTQTTAAIRREQCDTPRCVRGQFLVVASRQCQFCPRGTFQDEEQHTSCKLCDPDHTTAAQGATARSQCYSTNQCATGEDNCSWHASCIDLPDENDVPSFTCRCKPGYRGNGTHCYDACTNFCLNDGVCKKTPTGHVECLCKDNFRGERCEVRFTPRSQRVAQISVGVGAVVCVLILVVCLIYMISCRSNRVQELPEKPSLADTVHSNFLFARPPPMETPRPIGYYYEDDDEYETRSIFVGGADSSHHATISQGVIVEPLDGENEDRMRHVMSHIDGLMDRWHHMPDSVVDGVIGVTADALADFVGWNPPPSTSFPESRGGCRWFGTAPFCFETCPADHDFIRESSGRCESDTNKWCIPDASFGQPCSVFFGLGMTKKFCCKSDPVDCTWSGRWMEANNGYNIYCRYDSSVGRCGQLHCSINHRDRKAVNTSLIEGERCDELSMWESEGKATCGLIQWTRNETVLNTWYKTQ</sequence>
<feature type="domain" description="EGF-like" evidence="20">
    <location>
        <begin position="51"/>
        <end position="86"/>
    </location>
</feature>
<keyword evidence="10" id="KW-0677">Repeat</keyword>
<dbReference type="SUPFAM" id="SSF49899">
    <property type="entry name" value="Concanavalin A-like lectins/glucanases"/>
    <property type="match status" value="1"/>
</dbReference>
<dbReference type="WBParaSite" id="MBELARI_LOCUS15982">
    <property type="protein sequence ID" value="MBELARI_LOCUS15982"/>
    <property type="gene ID" value="MBELARI_LOCUS15982"/>
</dbReference>
<evidence type="ECO:0000256" key="13">
    <source>
        <dbReference type="ARBA" id="ARBA00022989"/>
    </source>
</evidence>
<evidence type="ECO:0000256" key="10">
    <source>
        <dbReference type="ARBA" id="ARBA00022737"/>
    </source>
</evidence>
<dbReference type="SMART" id="SM00181">
    <property type="entry name" value="EGF"/>
    <property type="match status" value="13"/>
</dbReference>
<feature type="disulfide bond" evidence="17">
    <location>
        <begin position="114"/>
        <end position="123"/>
    </location>
</feature>
<dbReference type="SUPFAM" id="SSF57184">
    <property type="entry name" value="Growth factor receptor domain"/>
    <property type="match status" value="4"/>
</dbReference>
<evidence type="ECO:0000256" key="2">
    <source>
        <dbReference type="ARBA" id="ARBA00004496"/>
    </source>
</evidence>
<dbReference type="InterPro" id="IPR001881">
    <property type="entry name" value="EGF-like_Ca-bd_dom"/>
</dbReference>
<evidence type="ECO:0000256" key="1">
    <source>
        <dbReference type="ARBA" id="ARBA00004479"/>
    </source>
</evidence>
<dbReference type="Pfam" id="PF00008">
    <property type="entry name" value="EGF"/>
    <property type="match status" value="6"/>
</dbReference>
<feature type="domain" description="EGF-like" evidence="20">
    <location>
        <begin position="358"/>
        <end position="394"/>
    </location>
</feature>
<dbReference type="InterPro" id="IPR013032">
    <property type="entry name" value="EGF-like_CS"/>
</dbReference>
<dbReference type="GO" id="GO:0005509">
    <property type="term" value="F:calcium ion binding"/>
    <property type="evidence" value="ECO:0007669"/>
    <property type="project" value="InterPro"/>
</dbReference>
<dbReference type="Pfam" id="PF02494">
    <property type="entry name" value="HYR"/>
    <property type="match status" value="1"/>
</dbReference>
<accession>A0AAF3J4P0</accession>
<dbReference type="PANTHER" id="PTHR45836:SF23">
    <property type="entry name" value="NEUROGENIC LOCUS NOTCH HOMOLOG PROTEIN 1"/>
    <property type="match status" value="1"/>
</dbReference>
<feature type="domain" description="EGF-like" evidence="20">
    <location>
        <begin position="281"/>
        <end position="317"/>
    </location>
</feature>
<dbReference type="GO" id="GO:0005576">
    <property type="term" value="C:extracellular region"/>
    <property type="evidence" value="ECO:0007669"/>
    <property type="project" value="UniProtKB-SubCell"/>
</dbReference>
<proteinExistence type="predicted"/>
<feature type="domain" description="EGF-like" evidence="20">
    <location>
        <begin position="1144"/>
        <end position="1187"/>
    </location>
</feature>
<evidence type="ECO:0000256" key="9">
    <source>
        <dbReference type="ARBA" id="ARBA00022729"/>
    </source>
</evidence>
<organism evidence="23 24">
    <name type="scientific">Mesorhabditis belari</name>
    <dbReference type="NCBI Taxonomy" id="2138241"/>
    <lineage>
        <taxon>Eukaryota</taxon>
        <taxon>Metazoa</taxon>
        <taxon>Ecdysozoa</taxon>
        <taxon>Nematoda</taxon>
        <taxon>Chromadorea</taxon>
        <taxon>Rhabditida</taxon>
        <taxon>Rhabditina</taxon>
        <taxon>Rhabditomorpha</taxon>
        <taxon>Rhabditoidea</taxon>
        <taxon>Rhabditidae</taxon>
        <taxon>Mesorhabditinae</taxon>
        <taxon>Mesorhabditis</taxon>
    </lineage>
</organism>
<comment type="subcellular location">
    <subcellularLocation>
        <location evidence="2">Cytoplasm</location>
    </subcellularLocation>
    <subcellularLocation>
        <location evidence="1">Membrane</location>
        <topology evidence="1">Single-pass type I membrane protein</topology>
    </subcellularLocation>
    <subcellularLocation>
        <location evidence="3">Secreted</location>
    </subcellularLocation>
</comment>
<evidence type="ECO:0000256" key="4">
    <source>
        <dbReference type="ARBA" id="ARBA00022473"/>
    </source>
</evidence>
<dbReference type="PROSITE" id="PS50923">
    <property type="entry name" value="SUSHI"/>
    <property type="match status" value="1"/>
</dbReference>
<feature type="domain" description="EGF-like" evidence="20">
    <location>
        <begin position="319"/>
        <end position="356"/>
    </location>
</feature>
<dbReference type="CDD" id="cd00054">
    <property type="entry name" value="EGF_CA"/>
    <property type="match status" value="8"/>
</dbReference>
<feature type="disulfide bond" evidence="17">
    <location>
        <begin position="346"/>
        <end position="355"/>
    </location>
</feature>
<evidence type="ECO:0000256" key="16">
    <source>
        <dbReference type="ARBA" id="ARBA00023180"/>
    </source>
</evidence>
<dbReference type="PROSITE" id="PS50825">
    <property type="entry name" value="HYR"/>
    <property type="match status" value="1"/>
</dbReference>
<dbReference type="GO" id="GO:0005737">
    <property type="term" value="C:cytoplasm"/>
    <property type="evidence" value="ECO:0007669"/>
    <property type="project" value="UniProtKB-SubCell"/>
</dbReference>
<evidence type="ECO:0000259" key="22">
    <source>
        <dbReference type="PROSITE" id="PS50923"/>
    </source>
</evidence>
<dbReference type="FunFam" id="2.10.25.10:FF:000247">
    <property type="entry name" value="Delta/notch like EGF repeat containing"/>
    <property type="match status" value="1"/>
</dbReference>
<feature type="disulfide bond" evidence="17">
    <location>
        <begin position="152"/>
        <end position="161"/>
    </location>
</feature>
<dbReference type="SMART" id="SM01411">
    <property type="entry name" value="Ephrin_rec_like"/>
    <property type="match status" value="4"/>
</dbReference>
<evidence type="ECO:0000256" key="17">
    <source>
        <dbReference type="PROSITE-ProRule" id="PRU00076"/>
    </source>
</evidence>
<dbReference type="PANTHER" id="PTHR45836">
    <property type="entry name" value="SLIT HOMOLOG"/>
    <property type="match status" value="1"/>
</dbReference>
<feature type="domain" description="EGF-like" evidence="20">
    <location>
        <begin position="88"/>
        <end position="124"/>
    </location>
</feature>
<keyword evidence="13 19" id="KW-1133">Transmembrane helix</keyword>
<dbReference type="GO" id="GO:0007411">
    <property type="term" value="P:axon guidance"/>
    <property type="evidence" value="ECO:0007669"/>
    <property type="project" value="TreeGrafter"/>
</dbReference>
<dbReference type="GO" id="GO:0005886">
    <property type="term" value="C:plasma membrane"/>
    <property type="evidence" value="ECO:0007669"/>
    <property type="project" value="TreeGrafter"/>
</dbReference>
<evidence type="ECO:0000256" key="11">
    <source>
        <dbReference type="ARBA" id="ARBA00022837"/>
    </source>
</evidence>
<evidence type="ECO:0000313" key="23">
    <source>
        <dbReference type="Proteomes" id="UP000887575"/>
    </source>
</evidence>
<dbReference type="PROSITE" id="PS01187">
    <property type="entry name" value="EGF_CA"/>
    <property type="match status" value="2"/>
</dbReference>
<evidence type="ECO:0000256" key="5">
    <source>
        <dbReference type="ARBA" id="ARBA00022490"/>
    </source>
</evidence>
<evidence type="ECO:0000256" key="14">
    <source>
        <dbReference type="ARBA" id="ARBA00023136"/>
    </source>
</evidence>
<dbReference type="PROSITE" id="PS50026">
    <property type="entry name" value="EGF_3"/>
    <property type="match status" value="12"/>
</dbReference>
<dbReference type="FunFam" id="2.10.25.10:FF:000066">
    <property type="entry name" value="FAT atypical cadherin 4"/>
    <property type="match status" value="1"/>
</dbReference>
<feature type="domain" description="EGF-like" evidence="20">
    <location>
        <begin position="243"/>
        <end position="279"/>
    </location>
</feature>
<dbReference type="InterPro" id="IPR051355">
    <property type="entry name" value="Notch/Slit_guidance"/>
</dbReference>
<feature type="domain" description="EGF-like" evidence="20">
    <location>
        <begin position="126"/>
        <end position="162"/>
    </location>
</feature>
<feature type="disulfide bond" evidence="17">
    <location>
        <begin position="55"/>
        <end position="65"/>
    </location>
</feature>
<keyword evidence="9" id="KW-0732">Signal</keyword>
<feature type="disulfide bond" evidence="17">
    <location>
        <begin position="1192"/>
        <end position="1202"/>
    </location>
</feature>
<keyword evidence="15 17" id="KW-1015">Disulfide bond</keyword>
<keyword evidence="7 17" id="KW-0245">EGF-like domain</keyword>
<dbReference type="InterPro" id="IPR000436">
    <property type="entry name" value="Sushi_SCR_CCP_dom"/>
</dbReference>
<dbReference type="PROSITE" id="PS00010">
    <property type="entry name" value="ASX_HYDROXYL"/>
    <property type="match status" value="7"/>
</dbReference>
<dbReference type="InterPro" id="IPR018097">
    <property type="entry name" value="EGF_Ca-bd_CS"/>
</dbReference>
<dbReference type="Proteomes" id="UP000887575">
    <property type="component" value="Unassembled WGS sequence"/>
</dbReference>
<keyword evidence="16" id="KW-0325">Glycoprotein</keyword>
<dbReference type="InterPro" id="IPR024731">
    <property type="entry name" value="NELL2-like_EGF"/>
</dbReference>
<feature type="disulfide bond" evidence="17">
    <location>
        <begin position="269"/>
        <end position="278"/>
    </location>
</feature>
<dbReference type="InterPro" id="IPR000742">
    <property type="entry name" value="EGF"/>
</dbReference>
<keyword evidence="6" id="KW-0964">Secreted</keyword>
<dbReference type="SUPFAM" id="SSF57196">
    <property type="entry name" value="EGF/Laminin"/>
    <property type="match status" value="4"/>
</dbReference>
<feature type="domain" description="EGF-like" evidence="20">
    <location>
        <begin position="205"/>
        <end position="241"/>
    </location>
</feature>
<feature type="disulfide bond" evidence="17">
    <location>
        <begin position="307"/>
        <end position="316"/>
    </location>
</feature>
<dbReference type="InterPro" id="IPR009030">
    <property type="entry name" value="Growth_fac_rcpt_cys_sf"/>
</dbReference>
<evidence type="ECO:0000256" key="8">
    <source>
        <dbReference type="ARBA" id="ARBA00022692"/>
    </source>
</evidence>
<evidence type="ECO:0000259" key="21">
    <source>
        <dbReference type="PROSITE" id="PS50825"/>
    </source>
</evidence>
<keyword evidence="12" id="KW-0914">Notch signaling pathway</keyword>
<dbReference type="Gene3D" id="2.10.50.10">
    <property type="entry name" value="Tumor Necrosis Factor Receptor, subunit A, domain 2"/>
    <property type="match status" value="3"/>
</dbReference>
<dbReference type="FunFam" id="2.10.25.10:FF:000472">
    <property type="entry name" value="Uncharacterized protein, isoform A"/>
    <property type="match status" value="3"/>
</dbReference>
<dbReference type="Gene3D" id="2.10.25.10">
    <property type="entry name" value="Laminin"/>
    <property type="match status" value="12"/>
</dbReference>
<feature type="domain" description="Sushi" evidence="22">
    <location>
        <begin position="699"/>
        <end position="769"/>
    </location>
</feature>
<dbReference type="Pfam" id="PF12661">
    <property type="entry name" value="hEGF"/>
    <property type="match status" value="3"/>
</dbReference>
<dbReference type="InterPro" id="IPR003410">
    <property type="entry name" value="HYR_dom"/>
</dbReference>
<feature type="disulfide bond" evidence="17">
    <location>
        <begin position="384"/>
        <end position="393"/>
    </location>
</feature>
<keyword evidence="5" id="KW-0963">Cytoplasm</keyword>
<dbReference type="GO" id="GO:0043235">
    <property type="term" value="C:receptor complex"/>
    <property type="evidence" value="ECO:0007669"/>
    <property type="project" value="TreeGrafter"/>
</dbReference>
<dbReference type="GO" id="GO:0120025">
    <property type="term" value="C:plasma membrane bounded cell projection"/>
    <property type="evidence" value="ECO:0007669"/>
    <property type="project" value="UniProtKB-ARBA"/>
</dbReference>
<feature type="domain" description="EGF-like" evidence="20">
    <location>
        <begin position="13"/>
        <end position="49"/>
    </location>
</feature>
<feature type="disulfide bond" evidence="17">
    <location>
        <begin position="1214"/>
        <end position="1223"/>
    </location>
</feature>
<reference evidence="24" key="1">
    <citation type="submission" date="2024-02" db="UniProtKB">
        <authorList>
            <consortium name="WormBaseParasite"/>
        </authorList>
    </citation>
    <scope>IDENTIFICATION</scope>
</reference>
<feature type="domain" description="HYR" evidence="21">
    <location>
        <begin position="618"/>
        <end position="698"/>
    </location>
</feature>
<dbReference type="PROSITE" id="PS01186">
    <property type="entry name" value="EGF_2"/>
    <property type="match status" value="7"/>
</dbReference>
<feature type="domain" description="EGF-like" evidence="20">
    <location>
        <begin position="1189"/>
        <end position="1224"/>
    </location>
</feature>
<dbReference type="Pfam" id="PF12947">
    <property type="entry name" value="EGF_3"/>
    <property type="match status" value="1"/>
</dbReference>
<feature type="transmembrane region" description="Helical" evidence="19">
    <location>
        <begin position="1237"/>
        <end position="1258"/>
    </location>
</feature>
<keyword evidence="23" id="KW-1185">Reference proteome</keyword>
<dbReference type="Gene3D" id="2.60.120.200">
    <property type="match status" value="1"/>
</dbReference>
<feature type="disulfide bond" evidence="17">
    <location>
        <begin position="174"/>
        <end position="191"/>
    </location>
</feature>
<evidence type="ECO:0000256" key="12">
    <source>
        <dbReference type="ARBA" id="ARBA00022976"/>
    </source>
</evidence>
<evidence type="ECO:0000256" key="7">
    <source>
        <dbReference type="ARBA" id="ARBA00022536"/>
    </source>
</evidence>
<dbReference type="InterPro" id="IPR011641">
    <property type="entry name" value="Tyr-kin_ephrin_A/B_rcpt-like"/>
</dbReference>
<keyword evidence="4" id="KW-0217">Developmental protein</keyword>
<dbReference type="Pfam" id="PF07699">
    <property type="entry name" value="Ephrin_rec_like"/>
    <property type="match status" value="4"/>
</dbReference>
<dbReference type="GO" id="GO:0007219">
    <property type="term" value="P:Notch signaling pathway"/>
    <property type="evidence" value="ECO:0007669"/>
    <property type="project" value="UniProtKB-KW"/>
</dbReference>
<dbReference type="SMART" id="SM00179">
    <property type="entry name" value="EGF_CA"/>
    <property type="match status" value="10"/>
</dbReference>
<feature type="domain" description="EGF-like" evidence="20">
    <location>
        <begin position="164"/>
        <end position="203"/>
    </location>
</feature>
<dbReference type="Pfam" id="PF13385">
    <property type="entry name" value="Laminin_G_3"/>
    <property type="match status" value="1"/>
</dbReference>
<protein>
    <submittedName>
        <fullName evidence="24">Uncharacterized protein</fullName>
    </submittedName>
</protein>
<dbReference type="InterPro" id="IPR000152">
    <property type="entry name" value="EGF-type_Asp/Asn_hydroxyl_site"/>
</dbReference>
<evidence type="ECO:0000256" key="6">
    <source>
        <dbReference type="ARBA" id="ARBA00022525"/>
    </source>
</evidence>
<dbReference type="FunFam" id="2.10.25.10:FF:000425">
    <property type="entry name" value="Eyes shut homolog"/>
    <property type="match status" value="1"/>
</dbReference>
<feature type="disulfide bond" evidence="17">
    <location>
        <begin position="39"/>
        <end position="48"/>
    </location>
</feature>
<evidence type="ECO:0000256" key="18">
    <source>
        <dbReference type="PROSITE-ProRule" id="PRU00302"/>
    </source>
</evidence>
<dbReference type="InterPro" id="IPR013320">
    <property type="entry name" value="ConA-like_dom_sf"/>
</dbReference>
<dbReference type="FunFam" id="2.10.25.10:FF:000146">
    <property type="entry name" value="Putative neurogenic locus notch"/>
    <property type="match status" value="1"/>
</dbReference>
<evidence type="ECO:0000313" key="24">
    <source>
        <dbReference type="WBParaSite" id="MBELARI_LOCUS15982"/>
    </source>
</evidence>
<feature type="disulfide bond" evidence="17">
    <location>
        <begin position="231"/>
        <end position="240"/>
    </location>
</feature>
<keyword evidence="14 19" id="KW-0472">Membrane</keyword>